<evidence type="ECO:0000313" key="4">
    <source>
        <dbReference type="Proteomes" id="UP000030669"/>
    </source>
</evidence>
<dbReference type="SUPFAM" id="SSF56112">
    <property type="entry name" value="Protein kinase-like (PK-like)"/>
    <property type="match status" value="1"/>
</dbReference>
<dbReference type="Pfam" id="PF17667">
    <property type="entry name" value="Pkinase_fungal"/>
    <property type="match status" value="2"/>
</dbReference>
<feature type="region of interest" description="Disordered" evidence="1">
    <location>
        <begin position="1"/>
        <end position="25"/>
    </location>
</feature>
<dbReference type="Gene3D" id="1.10.510.10">
    <property type="entry name" value="Transferase(Phosphotransferase) domain 1"/>
    <property type="match status" value="1"/>
</dbReference>
<dbReference type="InterPro" id="IPR011009">
    <property type="entry name" value="Kinase-like_dom_sf"/>
</dbReference>
<feature type="region of interest" description="Disordered" evidence="1">
    <location>
        <begin position="697"/>
        <end position="745"/>
    </location>
</feature>
<feature type="domain" description="Fungal-type protein kinase" evidence="2">
    <location>
        <begin position="411"/>
        <end position="534"/>
    </location>
</feature>
<dbReference type="RefSeq" id="XP_007870938.1">
    <property type="nucleotide sequence ID" value="XM_007872747.1"/>
</dbReference>
<gene>
    <name evidence="3" type="ORF">GLOTRDRAFT_141447</name>
</gene>
<sequence>MSSSKESSSPHKPKPAGHHPFSASIPNAHKKRRYNVLAMTDRYAGPMDPETFCDEFLPVSGEQRPTAVAAFNDMKKCETETDMYKAFIACVKAARFCRDYEFVATATTKDPNDPNKRGYQIVDMGLYHKDHAPEPGPNGGLPASRWDRIALFAEFKTQANSKSADPFEDGDTKQRREVRGQLIGYAAEIFARQHRTHVFSLLILGEYARFVRWDRSGAVFSDKIHYAQKPKQISEFIWRFVCATPQEQGYDESAEEIKKDSLEYKAMMDAHKYTDVPYVADYFKKTCDSDWPWYKLRVDVEPSPFPTDAPHPETSADDPRLPTRGSPTTEPRYFLVGKPHTPTAGLTGRATRGYIAWDLTGRRLVFLKDCWRVDSPRLEKEGHTLLKLKEAKVQRTPTLEREGVVKAMKPHVHYRLVVEEIGCRLDDFADSRELVLVIYECLYAHAMAFKQAKILHRDVSAGNILIMRKEVNGVIYSSGLLNDWDLSKNVDIKEVRQVDRTGTWQFMSARLLLHPSKVHMVQDDLESFLHVLVYEAARWLSRQGRTSLDEFMHSFFDEVEPMDNETIGGVHKAHCFFTGALGFTFKCEQLQHIITTLFGWFKAYYNLHEDRSQIPEKVANPSFSLSEGHSRPPQPLDLVPEGSYLPAKEAQPLDPKVAKQAYAEVAEYLQDHNHMIALFAGQLRLPDWPQNDRLPELQVDPYYQPDPLGLESTSRRSSKRSASQLTGLDTDVSEERRAKASRSRG</sequence>
<accession>S7PS92</accession>
<dbReference type="GO" id="GO:0004672">
    <property type="term" value="F:protein kinase activity"/>
    <property type="evidence" value="ECO:0007669"/>
    <property type="project" value="InterPro"/>
</dbReference>
<dbReference type="OMA" id="HEEDAEN"/>
<dbReference type="KEGG" id="gtr:GLOTRDRAFT_141447"/>
<reference evidence="3 4" key="1">
    <citation type="journal article" date="2012" name="Science">
        <title>The Paleozoic origin of enzymatic lignin decomposition reconstructed from 31 fungal genomes.</title>
        <authorList>
            <person name="Floudas D."/>
            <person name="Binder M."/>
            <person name="Riley R."/>
            <person name="Barry K."/>
            <person name="Blanchette R.A."/>
            <person name="Henrissat B."/>
            <person name="Martinez A.T."/>
            <person name="Otillar R."/>
            <person name="Spatafora J.W."/>
            <person name="Yadav J.S."/>
            <person name="Aerts A."/>
            <person name="Benoit I."/>
            <person name="Boyd A."/>
            <person name="Carlson A."/>
            <person name="Copeland A."/>
            <person name="Coutinho P.M."/>
            <person name="de Vries R.P."/>
            <person name="Ferreira P."/>
            <person name="Findley K."/>
            <person name="Foster B."/>
            <person name="Gaskell J."/>
            <person name="Glotzer D."/>
            <person name="Gorecki P."/>
            <person name="Heitman J."/>
            <person name="Hesse C."/>
            <person name="Hori C."/>
            <person name="Igarashi K."/>
            <person name="Jurgens J.A."/>
            <person name="Kallen N."/>
            <person name="Kersten P."/>
            <person name="Kohler A."/>
            <person name="Kuees U."/>
            <person name="Kumar T.K.A."/>
            <person name="Kuo A."/>
            <person name="LaButti K."/>
            <person name="Larrondo L.F."/>
            <person name="Lindquist E."/>
            <person name="Ling A."/>
            <person name="Lombard V."/>
            <person name="Lucas S."/>
            <person name="Lundell T."/>
            <person name="Martin R."/>
            <person name="McLaughlin D.J."/>
            <person name="Morgenstern I."/>
            <person name="Morin E."/>
            <person name="Murat C."/>
            <person name="Nagy L.G."/>
            <person name="Nolan M."/>
            <person name="Ohm R.A."/>
            <person name="Patyshakuliyeva A."/>
            <person name="Rokas A."/>
            <person name="Ruiz-Duenas F.J."/>
            <person name="Sabat G."/>
            <person name="Salamov A."/>
            <person name="Samejima M."/>
            <person name="Schmutz J."/>
            <person name="Slot J.C."/>
            <person name="St John F."/>
            <person name="Stenlid J."/>
            <person name="Sun H."/>
            <person name="Sun S."/>
            <person name="Syed K."/>
            <person name="Tsang A."/>
            <person name="Wiebenga A."/>
            <person name="Young D."/>
            <person name="Pisabarro A."/>
            <person name="Eastwood D.C."/>
            <person name="Martin F."/>
            <person name="Cullen D."/>
            <person name="Grigoriev I.V."/>
            <person name="Hibbett D.S."/>
        </authorList>
    </citation>
    <scope>NUCLEOTIDE SEQUENCE [LARGE SCALE GENOMIC DNA]</scope>
    <source>
        <strain evidence="3 4">ATCC 11539</strain>
    </source>
</reference>
<dbReference type="PROSITE" id="PS00109">
    <property type="entry name" value="PROTEIN_KINASE_TYR"/>
    <property type="match status" value="1"/>
</dbReference>
<feature type="region of interest" description="Disordered" evidence="1">
    <location>
        <begin position="621"/>
        <end position="642"/>
    </location>
</feature>
<dbReference type="GeneID" id="19304772"/>
<dbReference type="HOGENOM" id="CLU_006410_3_2_1"/>
<feature type="region of interest" description="Disordered" evidence="1">
    <location>
        <begin position="304"/>
        <end position="337"/>
    </location>
</feature>
<dbReference type="PANTHER" id="PTHR38248">
    <property type="entry name" value="FUNK1 6"/>
    <property type="match status" value="1"/>
</dbReference>
<dbReference type="STRING" id="670483.S7PS92"/>
<dbReference type="Proteomes" id="UP000030669">
    <property type="component" value="Unassembled WGS sequence"/>
</dbReference>
<evidence type="ECO:0000313" key="3">
    <source>
        <dbReference type="EMBL" id="EPQ50681.1"/>
    </source>
</evidence>
<dbReference type="InterPro" id="IPR040976">
    <property type="entry name" value="Pkinase_fungal"/>
</dbReference>
<evidence type="ECO:0000259" key="2">
    <source>
        <dbReference type="Pfam" id="PF17667"/>
    </source>
</evidence>
<dbReference type="InterPro" id="IPR008266">
    <property type="entry name" value="Tyr_kinase_AS"/>
</dbReference>
<protein>
    <recommendedName>
        <fullName evidence="2">Fungal-type protein kinase domain-containing protein</fullName>
    </recommendedName>
</protein>
<dbReference type="AlphaFoldDB" id="S7PS92"/>
<feature type="domain" description="Fungal-type protein kinase" evidence="2">
    <location>
        <begin position="170"/>
        <end position="259"/>
    </location>
</feature>
<dbReference type="eggNOG" id="ENOG502SIZI">
    <property type="taxonomic scope" value="Eukaryota"/>
</dbReference>
<dbReference type="PANTHER" id="PTHR38248:SF2">
    <property type="entry name" value="FUNK1 11"/>
    <property type="match status" value="1"/>
</dbReference>
<dbReference type="EMBL" id="KB469314">
    <property type="protein sequence ID" value="EPQ50681.1"/>
    <property type="molecule type" value="Genomic_DNA"/>
</dbReference>
<keyword evidence="4" id="KW-1185">Reference proteome</keyword>
<evidence type="ECO:0000256" key="1">
    <source>
        <dbReference type="SAM" id="MobiDB-lite"/>
    </source>
</evidence>
<organism evidence="3 4">
    <name type="scientific">Gloeophyllum trabeum (strain ATCC 11539 / FP-39264 / Madison 617)</name>
    <name type="common">Brown rot fungus</name>
    <dbReference type="NCBI Taxonomy" id="670483"/>
    <lineage>
        <taxon>Eukaryota</taxon>
        <taxon>Fungi</taxon>
        <taxon>Dikarya</taxon>
        <taxon>Basidiomycota</taxon>
        <taxon>Agaricomycotina</taxon>
        <taxon>Agaricomycetes</taxon>
        <taxon>Gloeophyllales</taxon>
        <taxon>Gloeophyllaceae</taxon>
        <taxon>Gloeophyllum</taxon>
    </lineage>
</organism>
<dbReference type="OrthoDB" id="2747778at2759"/>
<name>S7PS92_GLOTA</name>
<proteinExistence type="predicted"/>